<gene>
    <name evidence="2" type="ORF">ANCCAN_01921</name>
</gene>
<reference evidence="2 3" key="1">
    <citation type="submission" date="2014-10" db="EMBL/GenBank/DDBJ databases">
        <title>Draft genome of the hookworm Ancylostoma caninum.</title>
        <authorList>
            <person name="Mitreva M."/>
        </authorList>
    </citation>
    <scope>NUCLEOTIDE SEQUENCE [LARGE SCALE GENOMIC DNA]</scope>
    <source>
        <strain evidence="2 3">Baltimore</strain>
    </source>
</reference>
<dbReference type="AlphaFoldDB" id="A0A368H5E8"/>
<dbReference type="EMBL" id="JOJR01000010">
    <property type="protein sequence ID" value="RCN51833.1"/>
    <property type="molecule type" value="Genomic_DNA"/>
</dbReference>
<protein>
    <submittedName>
        <fullName evidence="2">Uncharacterized protein</fullName>
    </submittedName>
</protein>
<organism evidence="2 3">
    <name type="scientific">Ancylostoma caninum</name>
    <name type="common">Dog hookworm</name>
    <dbReference type="NCBI Taxonomy" id="29170"/>
    <lineage>
        <taxon>Eukaryota</taxon>
        <taxon>Metazoa</taxon>
        <taxon>Ecdysozoa</taxon>
        <taxon>Nematoda</taxon>
        <taxon>Chromadorea</taxon>
        <taxon>Rhabditida</taxon>
        <taxon>Rhabditina</taxon>
        <taxon>Rhabditomorpha</taxon>
        <taxon>Strongyloidea</taxon>
        <taxon>Ancylostomatidae</taxon>
        <taxon>Ancylostomatinae</taxon>
        <taxon>Ancylostoma</taxon>
    </lineage>
</organism>
<dbReference type="Proteomes" id="UP000252519">
    <property type="component" value="Unassembled WGS sequence"/>
</dbReference>
<sequence length="183" mass="20254">MEADLIADVAHDLFTAFRSSSIGLWAYGHTKFSKSADSALKRMRKKYSDFIIELKLMKYFEIDDPLSTAAAIEQLNRLASSKDVVDCLVFFSAQQDVQSLPTLYPVNLPVDTVVAIGLNDTDLHDRVHPNLGIAISVPFKYADSDVKSIVDAITKRTKPTRKPKTTKPTTVRSSTGSFPMDIA</sequence>
<comment type="caution">
    <text evidence="2">The sequence shown here is derived from an EMBL/GenBank/DDBJ whole genome shotgun (WGS) entry which is preliminary data.</text>
</comment>
<dbReference type="OrthoDB" id="5904416at2759"/>
<feature type="region of interest" description="Disordered" evidence="1">
    <location>
        <begin position="157"/>
        <end position="183"/>
    </location>
</feature>
<accession>A0A368H5E8</accession>
<evidence type="ECO:0000256" key="1">
    <source>
        <dbReference type="SAM" id="MobiDB-lite"/>
    </source>
</evidence>
<evidence type="ECO:0000313" key="2">
    <source>
        <dbReference type="EMBL" id="RCN51833.1"/>
    </source>
</evidence>
<proteinExistence type="predicted"/>
<evidence type="ECO:0000313" key="3">
    <source>
        <dbReference type="Proteomes" id="UP000252519"/>
    </source>
</evidence>
<keyword evidence="3" id="KW-1185">Reference proteome</keyword>
<name>A0A368H5E8_ANCCA</name>